<evidence type="ECO:0000313" key="3">
    <source>
        <dbReference type="Proteomes" id="UP001054945"/>
    </source>
</evidence>
<reference evidence="2 3" key="1">
    <citation type="submission" date="2021-06" db="EMBL/GenBank/DDBJ databases">
        <title>Caerostris extrusa draft genome.</title>
        <authorList>
            <person name="Kono N."/>
            <person name="Arakawa K."/>
        </authorList>
    </citation>
    <scope>NUCLEOTIDE SEQUENCE [LARGE SCALE GENOMIC DNA]</scope>
</reference>
<name>A0AAV4YES5_CAEEX</name>
<dbReference type="AlphaFoldDB" id="A0AAV4YES5"/>
<accession>A0AAV4YES5</accession>
<keyword evidence="3" id="KW-1185">Reference proteome</keyword>
<comment type="caution">
    <text evidence="2">The sequence shown here is derived from an EMBL/GenBank/DDBJ whole genome shotgun (WGS) entry which is preliminary data.</text>
</comment>
<evidence type="ECO:0000256" key="1">
    <source>
        <dbReference type="SAM" id="MobiDB-lite"/>
    </source>
</evidence>
<feature type="region of interest" description="Disordered" evidence="1">
    <location>
        <begin position="102"/>
        <end position="124"/>
    </location>
</feature>
<protein>
    <submittedName>
        <fullName evidence="2">Uncharacterized protein</fullName>
    </submittedName>
</protein>
<sequence>MNRAAVVHQQEPRIATSPVRGEGIPAFLSFYQYLLFNGLGLSFKGKYRRNDDIKREDPLIYHSSQQVTQGDARCVWGLGDASCVRSNTRTTLPASFWEHPFPFGSEPDRSPSTKTAWRRRHSSE</sequence>
<gene>
    <name evidence="2" type="ORF">CEXT_780941</name>
</gene>
<dbReference type="EMBL" id="BPLR01001752">
    <property type="protein sequence ID" value="GIZ04521.1"/>
    <property type="molecule type" value="Genomic_DNA"/>
</dbReference>
<organism evidence="2 3">
    <name type="scientific">Caerostris extrusa</name>
    <name type="common">Bark spider</name>
    <name type="synonym">Caerostris bankana</name>
    <dbReference type="NCBI Taxonomy" id="172846"/>
    <lineage>
        <taxon>Eukaryota</taxon>
        <taxon>Metazoa</taxon>
        <taxon>Ecdysozoa</taxon>
        <taxon>Arthropoda</taxon>
        <taxon>Chelicerata</taxon>
        <taxon>Arachnida</taxon>
        <taxon>Araneae</taxon>
        <taxon>Araneomorphae</taxon>
        <taxon>Entelegynae</taxon>
        <taxon>Araneoidea</taxon>
        <taxon>Araneidae</taxon>
        <taxon>Caerostris</taxon>
    </lineage>
</organism>
<evidence type="ECO:0000313" key="2">
    <source>
        <dbReference type="EMBL" id="GIZ04521.1"/>
    </source>
</evidence>
<dbReference type="Proteomes" id="UP001054945">
    <property type="component" value="Unassembled WGS sequence"/>
</dbReference>
<proteinExistence type="predicted"/>